<protein>
    <submittedName>
        <fullName evidence="2">Recombinase family protein</fullName>
    </submittedName>
</protein>
<dbReference type="EMBL" id="JAHXDN010000010">
    <property type="protein sequence ID" value="MBW4710755.1"/>
    <property type="molecule type" value="Genomic_DNA"/>
</dbReference>
<dbReference type="Pfam" id="PF13408">
    <property type="entry name" value="Zn_ribbon_recom"/>
    <property type="match status" value="1"/>
</dbReference>
<evidence type="ECO:0000259" key="1">
    <source>
        <dbReference type="Pfam" id="PF13408"/>
    </source>
</evidence>
<sequence>MAEVTRYLEKQPAFPKINGTIRQQVVTDLFNRVLYAGYIEHEPWGIRRRKGHHDPIVSLEVYERIQARKAERKLAPARADINEDFPLRGAVNCACCDAPMTSCWAKSGTGKRYPYYWCQTKTCDMYRKSIRAEKIDAAFEDIMQSLKPSQGMIAVFKAMLKMRGARDWRKPAPRKAISRRTSRKSTNSLMGFWSGLLIRIIQA</sequence>
<keyword evidence="3" id="KW-1185">Reference proteome</keyword>
<feature type="domain" description="Recombinase zinc beta ribbon" evidence="1">
    <location>
        <begin position="86"/>
        <end position="141"/>
    </location>
</feature>
<accession>A0A9X1G144</accession>
<evidence type="ECO:0000313" key="3">
    <source>
        <dbReference type="Proteomes" id="UP001138661"/>
    </source>
</evidence>
<organism evidence="2 3">
    <name type="scientific">Roseobacter insulae</name>
    <dbReference type="NCBI Taxonomy" id="2859783"/>
    <lineage>
        <taxon>Bacteria</taxon>
        <taxon>Pseudomonadati</taxon>
        <taxon>Pseudomonadota</taxon>
        <taxon>Alphaproteobacteria</taxon>
        <taxon>Rhodobacterales</taxon>
        <taxon>Roseobacteraceae</taxon>
        <taxon>Roseobacter</taxon>
    </lineage>
</organism>
<dbReference type="AlphaFoldDB" id="A0A9X1G144"/>
<dbReference type="InterPro" id="IPR025827">
    <property type="entry name" value="Zn_ribbon_recom_dom"/>
</dbReference>
<dbReference type="RefSeq" id="WP_219507888.1">
    <property type="nucleotide sequence ID" value="NZ_JAHXDN010000010.1"/>
</dbReference>
<proteinExistence type="predicted"/>
<comment type="caution">
    <text evidence="2">The sequence shown here is derived from an EMBL/GenBank/DDBJ whole genome shotgun (WGS) entry which is preliminary data.</text>
</comment>
<gene>
    <name evidence="2" type="ORF">KX928_23440</name>
</gene>
<reference evidence="2" key="1">
    <citation type="submission" date="2021-07" db="EMBL/GenBank/DDBJ databases">
        <title>Roseobacter insulae sp. nov., isolated from a tidal flat.</title>
        <authorList>
            <person name="Park S."/>
            <person name="Yoon J.-H."/>
        </authorList>
    </citation>
    <scope>NUCLEOTIDE SEQUENCE</scope>
    <source>
        <strain evidence="2">YSTF-M11</strain>
    </source>
</reference>
<name>A0A9X1G144_9RHOB</name>
<dbReference type="Proteomes" id="UP001138661">
    <property type="component" value="Unassembled WGS sequence"/>
</dbReference>
<evidence type="ECO:0000313" key="2">
    <source>
        <dbReference type="EMBL" id="MBW4710755.1"/>
    </source>
</evidence>